<evidence type="ECO:0000313" key="13">
    <source>
        <dbReference type="EMBL" id="MDZ5473678.1"/>
    </source>
</evidence>
<dbReference type="PROSITE" id="PS50113">
    <property type="entry name" value="PAC"/>
    <property type="match status" value="1"/>
</dbReference>
<keyword evidence="9" id="KW-0812">Transmembrane</keyword>
<evidence type="ECO:0000256" key="8">
    <source>
        <dbReference type="ARBA" id="ARBA00023012"/>
    </source>
</evidence>
<keyword evidence="7" id="KW-0067">ATP-binding</keyword>
<feature type="transmembrane region" description="Helical" evidence="9">
    <location>
        <begin position="237"/>
        <end position="259"/>
    </location>
</feature>
<dbReference type="EC" id="2.7.13.3" evidence="2"/>
<dbReference type="SMART" id="SM00387">
    <property type="entry name" value="HATPase_c"/>
    <property type="match status" value="1"/>
</dbReference>
<dbReference type="RefSeq" id="WP_322447970.1">
    <property type="nucleotide sequence ID" value="NZ_JAXOFX010000015.1"/>
</dbReference>
<dbReference type="Pfam" id="PF02518">
    <property type="entry name" value="HATPase_c"/>
    <property type="match status" value="1"/>
</dbReference>
<keyword evidence="14" id="KW-1185">Reference proteome</keyword>
<dbReference type="SUPFAM" id="SSF55874">
    <property type="entry name" value="ATPase domain of HSP90 chaperone/DNA topoisomerase II/histidine kinase"/>
    <property type="match status" value="1"/>
</dbReference>
<comment type="catalytic activity">
    <reaction evidence="1">
        <text>ATP + protein L-histidine = ADP + protein N-phospho-L-histidine.</text>
        <dbReference type="EC" id="2.7.13.3"/>
    </reaction>
</comment>
<dbReference type="InterPro" id="IPR005467">
    <property type="entry name" value="His_kinase_dom"/>
</dbReference>
<evidence type="ECO:0000313" key="14">
    <source>
        <dbReference type="Proteomes" id="UP001290455"/>
    </source>
</evidence>
<dbReference type="CDD" id="cd00082">
    <property type="entry name" value="HisKA"/>
    <property type="match status" value="1"/>
</dbReference>
<dbReference type="InterPro" id="IPR000014">
    <property type="entry name" value="PAS"/>
</dbReference>
<keyword evidence="9" id="KW-1133">Transmembrane helix</keyword>
<dbReference type="InterPro" id="IPR004358">
    <property type="entry name" value="Sig_transdc_His_kin-like_C"/>
</dbReference>
<evidence type="ECO:0000256" key="3">
    <source>
        <dbReference type="ARBA" id="ARBA00022553"/>
    </source>
</evidence>
<dbReference type="InterPro" id="IPR035965">
    <property type="entry name" value="PAS-like_dom_sf"/>
</dbReference>
<protein>
    <recommendedName>
        <fullName evidence="2">histidine kinase</fullName>
        <ecNumber evidence="2">2.7.13.3</ecNumber>
    </recommendedName>
</protein>
<dbReference type="Pfam" id="PF00512">
    <property type="entry name" value="HisKA"/>
    <property type="match status" value="1"/>
</dbReference>
<dbReference type="PANTHER" id="PTHR43065">
    <property type="entry name" value="SENSOR HISTIDINE KINASE"/>
    <property type="match status" value="1"/>
</dbReference>
<feature type="domain" description="Histidine kinase" evidence="10">
    <location>
        <begin position="538"/>
        <end position="744"/>
    </location>
</feature>
<accession>A0ABU5J2P2</accession>
<keyword evidence="3" id="KW-0597">Phosphoprotein</keyword>
<dbReference type="InterPro" id="IPR036890">
    <property type="entry name" value="HATPase_C_sf"/>
</dbReference>
<evidence type="ECO:0000256" key="1">
    <source>
        <dbReference type="ARBA" id="ARBA00000085"/>
    </source>
</evidence>
<feature type="domain" description="PAS" evidence="11">
    <location>
        <begin position="279"/>
        <end position="348"/>
    </location>
</feature>
<gene>
    <name evidence="13" type="ORF">SM124_18330</name>
</gene>
<feature type="transmembrane region" description="Helical" evidence="9">
    <location>
        <begin position="75"/>
        <end position="93"/>
    </location>
</feature>
<feature type="transmembrane region" description="Helical" evidence="9">
    <location>
        <begin position="41"/>
        <end position="63"/>
    </location>
</feature>
<dbReference type="PANTHER" id="PTHR43065:SF34">
    <property type="entry name" value="SPORULATION KINASE A"/>
    <property type="match status" value="1"/>
</dbReference>
<evidence type="ECO:0000259" key="11">
    <source>
        <dbReference type="PROSITE" id="PS50112"/>
    </source>
</evidence>
<proteinExistence type="predicted"/>
<dbReference type="InterPro" id="IPR001610">
    <property type="entry name" value="PAC"/>
</dbReference>
<evidence type="ECO:0000256" key="6">
    <source>
        <dbReference type="ARBA" id="ARBA00022777"/>
    </source>
</evidence>
<reference evidence="13 14" key="1">
    <citation type="submission" date="2023-11" db="EMBL/GenBank/DDBJ databases">
        <title>Bacillus jintuensis, isolated from a mudflat on the Beibu Gulf coast.</title>
        <authorList>
            <person name="Li M."/>
        </authorList>
    </citation>
    <scope>NUCLEOTIDE SEQUENCE [LARGE SCALE GENOMIC DNA]</scope>
    <source>
        <strain evidence="13 14">31A1R</strain>
    </source>
</reference>
<dbReference type="Pfam" id="PF17159">
    <property type="entry name" value="MASE3"/>
    <property type="match status" value="1"/>
</dbReference>
<dbReference type="SMART" id="SM00388">
    <property type="entry name" value="HisKA"/>
    <property type="match status" value="1"/>
</dbReference>
<dbReference type="EMBL" id="JAXOFX010000015">
    <property type="protein sequence ID" value="MDZ5473678.1"/>
    <property type="molecule type" value="Genomic_DNA"/>
</dbReference>
<dbReference type="Gene3D" id="1.10.287.130">
    <property type="match status" value="1"/>
</dbReference>
<keyword evidence="6" id="KW-0418">Kinase</keyword>
<dbReference type="InterPro" id="IPR003594">
    <property type="entry name" value="HATPase_dom"/>
</dbReference>
<organism evidence="13 14">
    <name type="scientific">Robertmurraya mangrovi</name>
    <dbReference type="NCBI Taxonomy" id="3098077"/>
    <lineage>
        <taxon>Bacteria</taxon>
        <taxon>Bacillati</taxon>
        <taxon>Bacillota</taxon>
        <taxon>Bacilli</taxon>
        <taxon>Bacillales</taxon>
        <taxon>Bacillaceae</taxon>
        <taxon>Robertmurraya</taxon>
    </lineage>
</organism>
<evidence type="ECO:0000256" key="4">
    <source>
        <dbReference type="ARBA" id="ARBA00022679"/>
    </source>
</evidence>
<dbReference type="CDD" id="cd00075">
    <property type="entry name" value="HATPase"/>
    <property type="match status" value="1"/>
</dbReference>
<evidence type="ECO:0000256" key="2">
    <source>
        <dbReference type="ARBA" id="ARBA00012438"/>
    </source>
</evidence>
<feature type="transmembrane region" description="Helical" evidence="9">
    <location>
        <begin position="183"/>
        <end position="201"/>
    </location>
</feature>
<keyword evidence="5" id="KW-0547">Nucleotide-binding</keyword>
<dbReference type="PRINTS" id="PR00344">
    <property type="entry name" value="BCTRLSENSOR"/>
</dbReference>
<dbReference type="PROSITE" id="PS50112">
    <property type="entry name" value="PAS"/>
    <property type="match status" value="1"/>
</dbReference>
<evidence type="ECO:0000256" key="9">
    <source>
        <dbReference type="SAM" id="Phobius"/>
    </source>
</evidence>
<evidence type="ECO:0000259" key="12">
    <source>
        <dbReference type="PROSITE" id="PS50113"/>
    </source>
</evidence>
<keyword evidence="4" id="KW-0808">Transferase</keyword>
<dbReference type="SMART" id="SM00091">
    <property type="entry name" value="PAS"/>
    <property type="match status" value="1"/>
</dbReference>
<dbReference type="InterPro" id="IPR000700">
    <property type="entry name" value="PAS-assoc_C"/>
</dbReference>
<feature type="transmembrane region" description="Helical" evidence="9">
    <location>
        <begin position="143"/>
        <end position="163"/>
    </location>
</feature>
<dbReference type="SMART" id="SM00086">
    <property type="entry name" value="PAC"/>
    <property type="match status" value="1"/>
</dbReference>
<dbReference type="NCBIfam" id="TIGR00229">
    <property type="entry name" value="sensory_box"/>
    <property type="match status" value="1"/>
</dbReference>
<comment type="caution">
    <text evidence="13">The sequence shown here is derived from an EMBL/GenBank/DDBJ whole genome shotgun (WGS) entry which is preliminary data.</text>
</comment>
<dbReference type="Proteomes" id="UP001290455">
    <property type="component" value="Unassembled WGS sequence"/>
</dbReference>
<keyword evidence="9" id="KW-0472">Membrane</keyword>
<dbReference type="InterPro" id="IPR003661">
    <property type="entry name" value="HisK_dim/P_dom"/>
</dbReference>
<evidence type="ECO:0000256" key="5">
    <source>
        <dbReference type="ARBA" id="ARBA00022741"/>
    </source>
</evidence>
<dbReference type="PROSITE" id="PS50109">
    <property type="entry name" value="HIS_KIN"/>
    <property type="match status" value="1"/>
</dbReference>
<evidence type="ECO:0000259" key="10">
    <source>
        <dbReference type="PROSITE" id="PS50109"/>
    </source>
</evidence>
<dbReference type="InterPro" id="IPR033425">
    <property type="entry name" value="MASE3"/>
</dbReference>
<dbReference type="SUPFAM" id="SSF55785">
    <property type="entry name" value="PYP-like sensor domain (PAS domain)"/>
    <property type="match status" value="2"/>
</dbReference>
<dbReference type="SUPFAM" id="SSF47384">
    <property type="entry name" value="Homodimeric domain of signal transducing histidine kinase"/>
    <property type="match status" value="1"/>
</dbReference>
<feature type="transmembrane region" description="Helical" evidence="9">
    <location>
        <begin position="113"/>
        <end position="131"/>
    </location>
</feature>
<dbReference type="Gene3D" id="3.30.565.10">
    <property type="entry name" value="Histidine kinase-like ATPase, C-terminal domain"/>
    <property type="match status" value="1"/>
</dbReference>
<evidence type="ECO:0000256" key="7">
    <source>
        <dbReference type="ARBA" id="ARBA00022840"/>
    </source>
</evidence>
<name>A0ABU5J2P2_9BACI</name>
<keyword evidence="8" id="KW-0902">Two-component regulatory system</keyword>
<dbReference type="InterPro" id="IPR036097">
    <property type="entry name" value="HisK_dim/P_sf"/>
</dbReference>
<feature type="domain" description="PAC" evidence="12">
    <location>
        <begin position="351"/>
        <end position="403"/>
    </location>
</feature>
<dbReference type="CDD" id="cd00130">
    <property type="entry name" value="PAS"/>
    <property type="match status" value="1"/>
</dbReference>
<sequence>MFNLIKQNKFAFSLLFISVLLMGLGYIYKELMDQLYNRNNHVFVHTILELFSVVLCFAISLYGWKAYEDAKSKTFLYLPFIFLGIGILDLFHFMTYPGMPFFITEGSLEKTGWFWILARGTASIGLFYLTIPKKSPIIITNRKWVFTFTILMLSIMISMVYRFEKELPVLIINDFGPTILKNILEYLLSLLLLLALLNTLIKYRKTKRTSDLELVFAFSLLFFSEITLTIYHNISDLYVVIGHLIKAFGYSFILKAFFFSRLQLTFQQKLETEKDLKTTQVLLQSFFYHTPDSITIMDNQGKILKTNQGFERVYGWKEEEVIGQYFPDIMPDLRENIDYVLAEVSSGKNLIAYETTRHRKDGSRILINMTISPIKNDQGEVIQIAAISRDITLQKQAERKLLEMERELKETIRRQQGVTFKFIKREGQFIHTICDGELLYKLGLRPELIVGKSLDEHPVKEIAVALKNYYEQAWFGQEVTFELTLFQRVCVITLKPIMVEDEVIEVIGSCIDITQLKRTEELLQKSEKLAVVGELAAGLAHEIRNPLTTLKGFTQLIEYEQGRANREYIRLMLSELDRIEMITNEFMAVAKPQAVKYQEEDLISLVKQTVNFYIPQTLLKNIHINEDYNTKYSRIICDGNQLKQVFINLIKNAIEAMPKGGSLYISVQNTETNYLQVKIRDTGVGVSKEILPRLGEPFYTLKEKGTGLGLMVSYRIIESHQGTIQFESVENEGTTVIITLPILKPMLVK</sequence>
<dbReference type="Gene3D" id="3.30.450.20">
    <property type="entry name" value="PAS domain"/>
    <property type="match status" value="2"/>
</dbReference>
<dbReference type="Pfam" id="PF13426">
    <property type="entry name" value="PAS_9"/>
    <property type="match status" value="1"/>
</dbReference>